<keyword evidence="5" id="KW-1185">Reference proteome</keyword>
<feature type="chain" id="PRO_5035238469" evidence="2">
    <location>
        <begin position="23"/>
        <end position="416"/>
    </location>
</feature>
<evidence type="ECO:0000256" key="2">
    <source>
        <dbReference type="SAM" id="SignalP"/>
    </source>
</evidence>
<dbReference type="SUPFAM" id="SSF117074">
    <property type="entry name" value="Hypothetical protein PA1324"/>
    <property type="match status" value="1"/>
</dbReference>
<evidence type="ECO:0000313" key="4">
    <source>
        <dbReference type="EMBL" id="MBD1400919.1"/>
    </source>
</evidence>
<evidence type="ECO:0000313" key="5">
    <source>
        <dbReference type="Proteomes" id="UP000632828"/>
    </source>
</evidence>
<dbReference type="AlphaFoldDB" id="A0A8J6UPV3"/>
<feature type="signal peptide" evidence="2">
    <location>
        <begin position="1"/>
        <end position="22"/>
    </location>
</feature>
<dbReference type="EMBL" id="JACWUN010000010">
    <property type="protein sequence ID" value="MBD1400919.1"/>
    <property type="molecule type" value="Genomic_DNA"/>
</dbReference>
<dbReference type="InterPro" id="IPR014755">
    <property type="entry name" value="Cu-Rt/internalin_Ig-like"/>
</dbReference>
<name>A0A8J6UPV3_9BACT</name>
<dbReference type="Pfam" id="PF13205">
    <property type="entry name" value="Big_5"/>
    <property type="match status" value="1"/>
</dbReference>
<gene>
    <name evidence="4" type="ORF">ICT70_09565</name>
</gene>
<reference evidence="4" key="1">
    <citation type="submission" date="2020-09" db="EMBL/GenBank/DDBJ databases">
        <title>Pelobacter alkaliphilus sp. nov., a novel anaerobic arsenate-reducing bacterium from terrestrial mud volcano.</title>
        <authorList>
            <person name="Khomyakova M.A."/>
            <person name="Merkel A.Y."/>
            <person name="Slobodkin A.I."/>
        </authorList>
    </citation>
    <scope>NUCLEOTIDE SEQUENCE</scope>
    <source>
        <strain evidence="4">M08fum</strain>
    </source>
</reference>
<dbReference type="PROSITE" id="PS51257">
    <property type="entry name" value="PROKAR_LIPOPROTEIN"/>
    <property type="match status" value="1"/>
</dbReference>
<keyword evidence="1 2" id="KW-0732">Signal</keyword>
<dbReference type="Gene3D" id="2.60.40.1220">
    <property type="match status" value="1"/>
</dbReference>
<evidence type="ECO:0000259" key="3">
    <source>
        <dbReference type="Pfam" id="PF13205"/>
    </source>
</evidence>
<sequence>MKRTLNCCYWLFSFVLLGLLTACEGGGGGGGTNSVTGTPAGTAETTASLLSGTVADGYLTGARVFLDRNGNRVYDSGEPMAISTAGGAYTLSINPGEGAKYPVVVQVIGGQTIDEDDGQPVAAGYLLEAPPGRWQFISPMTTLVHLEMQKNPTMTLQGAELKVKQKLLGVVDEFSLFDDYIALKSDPLQSNKAERTHRAAQVVASLMGTLRSDITTNLGGEISANDQRPVAYLVSDEILRRSDKIEEALNQPLDSDPTVNILNIVTAVEEQIAPQTLSRERLDLYAQAITENLEVWDMEPPRIARRNIQHGAIVSVAARVTVSFDKEIDPATISAGAVSLHRSGSSVSGVVDYDAELKELRFTPNQKLFPDTDYTVVVSGQLADHSGNKIGRDLAWQFSTLFDLTPPPLAEIGPAL</sequence>
<evidence type="ECO:0000256" key="1">
    <source>
        <dbReference type="ARBA" id="ARBA00022729"/>
    </source>
</evidence>
<feature type="domain" description="SbsA Ig-like" evidence="3">
    <location>
        <begin position="297"/>
        <end position="400"/>
    </location>
</feature>
<comment type="caution">
    <text evidence="4">The sequence shown here is derived from an EMBL/GenBank/DDBJ whole genome shotgun (WGS) entry which is preliminary data.</text>
</comment>
<dbReference type="Proteomes" id="UP000632828">
    <property type="component" value="Unassembled WGS sequence"/>
</dbReference>
<dbReference type="RefSeq" id="WP_191155959.1">
    <property type="nucleotide sequence ID" value="NZ_JACWUN010000010.1"/>
</dbReference>
<protein>
    <submittedName>
        <fullName evidence="4">Ig-like domain-containing protein</fullName>
    </submittedName>
</protein>
<accession>A0A8J6UPV3</accession>
<organism evidence="4 5">
    <name type="scientific">Pelovirga terrestris</name>
    <dbReference type="NCBI Taxonomy" id="2771352"/>
    <lineage>
        <taxon>Bacteria</taxon>
        <taxon>Pseudomonadati</taxon>
        <taxon>Thermodesulfobacteriota</taxon>
        <taxon>Desulfuromonadia</taxon>
        <taxon>Geobacterales</taxon>
        <taxon>Geobacteraceae</taxon>
        <taxon>Pelovirga</taxon>
    </lineage>
</organism>
<dbReference type="InterPro" id="IPR032812">
    <property type="entry name" value="SbsA_Ig"/>
</dbReference>
<proteinExistence type="predicted"/>